<comment type="caution">
    <text evidence="3">The sequence shown here is derived from an EMBL/GenBank/DDBJ whole genome shotgun (WGS) entry which is preliminary data.</text>
</comment>
<feature type="signal peptide" evidence="2">
    <location>
        <begin position="1"/>
        <end position="25"/>
    </location>
</feature>
<gene>
    <name evidence="3" type="ORF">FOJ82_09310</name>
</gene>
<dbReference type="Gene3D" id="3.40.190.10">
    <property type="entry name" value="Periplasmic binding protein-like II"/>
    <property type="match status" value="1"/>
</dbReference>
<dbReference type="EMBL" id="VKKG01000003">
    <property type="protein sequence ID" value="TRY18227.1"/>
    <property type="molecule type" value="Genomic_DNA"/>
</dbReference>
<name>A0A553K0K8_9ACTN</name>
<proteinExistence type="predicted"/>
<dbReference type="Pfam" id="PF13416">
    <property type="entry name" value="SBP_bac_8"/>
    <property type="match status" value="1"/>
</dbReference>
<reference evidence="3 4" key="1">
    <citation type="submission" date="2019-07" db="EMBL/GenBank/DDBJ databases">
        <authorList>
            <person name="Zhou L.-Y."/>
        </authorList>
    </citation>
    <scope>NUCLEOTIDE SEQUENCE [LARGE SCALE GENOMIC DNA]</scope>
    <source>
        <strain evidence="3 4">YIM 101269</strain>
    </source>
</reference>
<dbReference type="RefSeq" id="WP_143938203.1">
    <property type="nucleotide sequence ID" value="NZ_VKKG01000003.1"/>
</dbReference>
<dbReference type="InterPro" id="IPR006059">
    <property type="entry name" value="SBP"/>
</dbReference>
<evidence type="ECO:0000313" key="3">
    <source>
        <dbReference type="EMBL" id="TRY18227.1"/>
    </source>
</evidence>
<evidence type="ECO:0000256" key="1">
    <source>
        <dbReference type="SAM" id="MobiDB-lite"/>
    </source>
</evidence>
<dbReference type="OrthoDB" id="3226017at2"/>
<protein>
    <submittedName>
        <fullName evidence="3">Extracellular solute-binding protein</fullName>
    </submittedName>
</protein>
<accession>A0A553K0K8</accession>
<evidence type="ECO:0000256" key="2">
    <source>
        <dbReference type="SAM" id="SignalP"/>
    </source>
</evidence>
<dbReference type="PANTHER" id="PTHR43649">
    <property type="entry name" value="ARABINOSE-BINDING PROTEIN-RELATED"/>
    <property type="match status" value="1"/>
</dbReference>
<evidence type="ECO:0000313" key="4">
    <source>
        <dbReference type="Proteomes" id="UP000317638"/>
    </source>
</evidence>
<feature type="region of interest" description="Disordered" evidence="1">
    <location>
        <begin position="29"/>
        <end position="52"/>
    </location>
</feature>
<dbReference type="PROSITE" id="PS51257">
    <property type="entry name" value="PROKAR_LIPOPROTEIN"/>
    <property type="match status" value="1"/>
</dbReference>
<dbReference type="Proteomes" id="UP000317638">
    <property type="component" value="Unassembled WGS sequence"/>
</dbReference>
<dbReference type="PANTHER" id="PTHR43649:SF32">
    <property type="entry name" value="SUGAR BINDING SECRETED PROTEIN"/>
    <property type="match status" value="1"/>
</dbReference>
<dbReference type="AlphaFoldDB" id="A0A553K0K8"/>
<keyword evidence="2" id="KW-0732">Signal</keyword>
<sequence>MNTNRRTRFAAAVSGLAALSLLVSACSGPAAGETEEPNDTNTTTGENGGTGEEITLTVTTFGTMGLDDLYAQYEEANPGIKIEATNIDTGGNALTDWQTKQASGAGLPDVQAVEEGWLSKVMTVSDSFTDLREYGADDISGNWVDWKVAQATDAEGRIIGYGTDIGPQGLCFNGSLLEEAGLASDREGFAELLGGDDATWENFFDVGRQYHEATGKSWYDQSGFVWNAMVNQLEEGYYTADGELNIVDNQELKDRWTLLANAAADGLSDNQTQWDWGGGQAFVDGSFAVAVCPGWMLGVIKGQIEAGGGDASTGWDFADVFPGGPANWGGTFLTVPTTSEHPAEAAALAEWLTAAEQQVAAFQAAGTFPSNLEAQQDPGVTGQSELTATFNDAPVGEILGSRAEGVHAQFKGPDDSVIQEQVFGAAVKEIDAGETDAEASWNTAVELLDTIVG</sequence>
<keyword evidence="4" id="KW-1185">Reference proteome</keyword>
<dbReference type="InterPro" id="IPR050490">
    <property type="entry name" value="Bact_solute-bd_prot1"/>
</dbReference>
<dbReference type="SUPFAM" id="SSF53850">
    <property type="entry name" value="Periplasmic binding protein-like II"/>
    <property type="match status" value="1"/>
</dbReference>
<feature type="chain" id="PRO_5038798015" evidence="2">
    <location>
        <begin position="26"/>
        <end position="453"/>
    </location>
</feature>
<organism evidence="3 4">
    <name type="scientific">Tessaracoccus rhinocerotis</name>
    <dbReference type="NCBI Taxonomy" id="1689449"/>
    <lineage>
        <taxon>Bacteria</taxon>
        <taxon>Bacillati</taxon>
        <taxon>Actinomycetota</taxon>
        <taxon>Actinomycetes</taxon>
        <taxon>Propionibacteriales</taxon>
        <taxon>Propionibacteriaceae</taxon>
        <taxon>Tessaracoccus</taxon>
    </lineage>
</organism>